<organism evidence="2 3">
    <name type="scientific">Rhizoctonia solani</name>
    <dbReference type="NCBI Taxonomy" id="456999"/>
    <lineage>
        <taxon>Eukaryota</taxon>
        <taxon>Fungi</taxon>
        <taxon>Dikarya</taxon>
        <taxon>Basidiomycota</taxon>
        <taxon>Agaricomycotina</taxon>
        <taxon>Agaricomycetes</taxon>
        <taxon>Cantharellales</taxon>
        <taxon>Ceratobasidiaceae</taxon>
        <taxon>Rhizoctonia</taxon>
    </lineage>
</organism>
<dbReference type="EMBL" id="CAJMWR010001600">
    <property type="protein sequence ID" value="CAE6429919.1"/>
    <property type="molecule type" value="Genomic_DNA"/>
</dbReference>
<accession>A0A8H2XLP3</accession>
<evidence type="ECO:0000256" key="1">
    <source>
        <dbReference type="SAM" id="MobiDB-lite"/>
    </source>
</evidence>
<dbReference type="InterPro" id="IPR021858">
    <property type="entry name" value="Fun_TF"/>
</dbReference>
<dbReference type="AlphaFoldDB" id="A0A8H2XLP3"/>
<sequence length="516" mass="57534">MRLILQHFPVSGGTAETLRSSSAGLPKRRPEESGTHVECFARPSILGAAMTYGMTNATSSNEYSDTIGELSEEFEHLWLERYTQPITYTCSSERQPLCSRRPLEAGSGAPDISNGVARDVRCLYSGIPPSVDASRAMRDEYLAQVANEYFIEQLDCWFTSPPPAVSGLMASQQSGPTRILLVVHFGAKLLQALKEDIPIIQTYIGWIDRYEDSLTRESSSRPSLSETRDCLMSHLKLATFKSTLVDSTAGYVLLQRAYPKFLLVVATDSDLLVEQPNGSLVISFSRVISAPWDAVVWFAMYDTVSAFLLGTIPLAEYGYNCEGGSEQHRFEWIYGIPVAMLQVIAQVNSRRAGSRVALDDWQTLERRVMDWKVSFSMIKIGRSADSVDKERCAVLEGWRHVVLIYIYMGVCGVSSHDARVQASVSRIFELGARVGSSRIAPHMLPHCVVAGLAARQEKQRMAVYEKLISFKDTRVWLYCGQQFSEFLYSLWHGVGIGGAAVTWGDYVRSRRTIVPI</sequence>
<proteinExistence type="predicted"/>
<feature type="region of interest" description="Disordered" evidence="1">
    <location>
        <begin position="15"/>
        <end position="34"/>
    </location>
</feature>
<dbReference type="Pfam" id="PF11951">
    <property type="entry name" value="Fungal_trans_2"/>
    <property type="match status" value="1"/>
</dbReference>
<comment type="caution">
    <text evidence="2">The sequence shown here is derived from an EMBL/GenBank/DDBJ whole genome shotgun (WGS) entry which is preliminary data.</text>
</comment>
<dbReference type="Proteomes" id="UP000663840">
    <property type="component" value="Unassembled WGS sequence"/>
</dbReference>
<protein>
    <submittedName>
        <fullName evidence="2">Uncharacterized protein</fullName>
    </submittedName>
</protein>
<evidence type="ECO:0000313" key="3">
    <source>
        <dbReference type="Proteomes" id="UP000663840"/>
    </source>
</evidence>
<name>A0A8H2XLP3_9AGAM</name>
<reference evidence="2" key="1">
    <citation type="submission" date="2021-01" db="EMBL/GenBank/DDBJ databases">
        <authorList>
            <person name="Kaushik A."/>
        </authorList>
    </citation>
    <scope>NUCLEOTIDE SEQUENCE</scope>
    <source>
        <strain evidence="2">AG1-1A</strain>
    </source>
</reference>
<gene>
    <name evidence="2" type="ORF">RDB_LOCUS64280</name>
</gene>
<evidence type="ECO:0000313" key="2">
    <source>
        <dbReference type="EMBL" id="CAE6429919.1"/>
    </source>
</evidence>